<dbReference type="InterPro" id="IPR051906">
    <property type="entry name" value="TolC-like"/>
</dbReference>
<dbReference type="InterPro" id="IPR010130">
    <property type="entry name" value="T1SS_OMP_TolC"/>
</dbReference>
<dbReference type="NCBIfam" id="TIGR01844">
    <property type="entry name" value="type_I_sec_TolC"/>
    <property type="match status" value="1"/>
</dbReference>
<protein>
    <submittedName>
        <fullName evidence="8">Channel protein TolC</fullName>
    </submittedName>
</protein>
<evidence type="ECO:0000256" key="2">
    <source>
        <dbReference type="ARBA" id="ARBA00007613"/>
    </source>
</evidence>
<name>A0A1W6L8I8_9BURK</name>
<dbReference type="Proteomes" id="UP000193427">
    <property type="component" value="Chromosome"/>
</dbReference>
<dbReference type="GO" id="GO:0015288">
    <property type="term" value="F:porin activity"/>
    <property type="evidence" value="ECO:0007669"/>
    <property type="project" value="TreeGrafter"/>
</dbReference>
<evidence type="ECO:0000256" key="7">
    <source>
        <dbReference type="ARBA" id="ARBA00023237"/>
    </source>
</evidence>
<dbReference type="GO" id="GO:0009279">
    <property type="term" value="C:cell outer membrane"/>
    <property type="evidence" value="ECO:0007669"/>
    <property type="project" value="UniProtKB-SubCell"/>
</dbReference>
<evidence type="ECO:0000256" key="3">
    <source>
        <dbReference type="ARBA" id="ARBA00022448"/>
    </source>
</evidence>
<evidence type="ECO:0000256" key="6">
    <source>
        <dbReference type="ARBA" id="ARBA00023136"/>
    </source>
</evidence>
<dbReference type="SUPFAM" id="SSF56954">
    <property type="entry name" value="Outer membrane efflux proteins (OEP)"/>
    <property type="match status" value="1"/>
</dbReference>
<dbReference type="AlphaFoldDB" id="A0A1W6L8I8"/>
<dbReference type="RefSeq" id="WP_085750820.1">
    <property type="nucleotide sequence ID" value="NZ_BSPR01000023.1"/>
</dbReference>
<dbReference type="Gene3D" id="1.20.1600.10">
    <property type="entry name" value="Outer membrane efflux proteins (OEP)"/>
    <property type="match status" value="1"/>
</dbReference>
<keyword evidence="6" id="KW-0472">Membrane</keyword>
<dbReference type="PANTHER" id="PTHR30026:SF20">
    <property type="entry name" value="OUTER MEMBRANE PROTEIN TOLC"/>
    <property type="match status" value="1"/>
</dbReference>
<evidence type="ECO:0000256" key="1">
    <source>
        <dbReference type="ARBA" id="ARBA00004442"/>
    </source>
</evidence>
<comment type="similarity">
    <text evidence="2">Belongs to the outer membrane factor (OMF) (TC 1.B.17) family.</text>
</comment>
<keyword evidence="3" id="KW-0813">Transport</keyword>
<reference evidence="8 9" key="1">
    <citation type="submission" date="2016-04" db="EMBL/GenBank/DDBJ databases">
        <title>Complete genome sequence of natural rubber-degrading, novel Gram-negative bacterium, Rhizobacter gummiphilus strain NS21.</title>
        <authorList>
            <person name="Tabata M."/>
            <person name="Kasai D."/>
            <person name="Fukuda M."/>
        </authorList>
    </citation>
    <scope>NUCLEOTIDE SEQUENCE [LARGE SCALE GENOMIC DNA]</scope>
    <source>
        <strain evidence="8 9">NS21</strain>
    </source>
</reference>
<dbReference type="KEGG" id="rgu:A4W93_11920"/>
<evidence type="ECO:0000313" key="9">
    <source>
        <dbReference type="Proteomes" id="UP000193427"/>
    </source>
</evidence>
<comment type="subcellular location">
    <subcellularLocation>
        <location evidence="1">Cell outer membrane</location>
    </subcellularLocation>
</comment>
<keyword evidence="5" id="KW-0812">Transmembrane</keyword>
<proteinExistence type="inferred from homology"/>
<sequence>MSLLSPTRLALACALAVAAAAPVHAESLSEVYEIARGYDATYLAARAVADSAQYRLEQAKAGLRPSVGLTADYKRTEQQAYSETEGRGPSATVAGKQPLFNRATSVTIEQAERSVDIASADLQTADQELIVRVAQTYFDVLAAQDTLTTARAGKTAIAEQLASAKRNFEVGTATITDTREAQARFDLSTAQEIAAENDLRIKRLALDQLIGRAGVDPRPLALPVVLPPVLPANVDDWVAESESAPQVRKAQLGYDIAKLETEKARAGHLPTVDFDAAYGRGRVDQTTKNPNPINPANPTLIPYNGSTMQSSIGVTLKVPLFAGFAVQNRVKETLALEEQSRNTLDATRRTIAQATRTAFFGVQSGEAQVKALEAAESSSQLAVESTQLGYKVGVRVNIDVLNAQTQLYQTRRDLAKARYDVIVNSLRLRQAAGRLQPAAIGAANQLLAP</sequence>
<dbReference type="Pfam" id="PF02321">
    <property type="entry name" value="OEP"/>
    <property type="match status" value="2"/>
</dbReference>
<organism evidence="8 9">
    <name type="scientific">Piscinibacter gummiphilus</name>
    <dbReference type="NCBI Taxonomy" id="946333"/>
    <lineage>
        <taxon>Bacteria</taxon>
        <taxon>Pseudomonadati</taxon>
        <taxon>Pseudomonadota</taxon>
        <taxon>Betaproteobacteria</taxon>
        <taxon>Burkholderiales</taxon>
        <taxon>Sphaerotilaceae</taxon>
        <taxon>Piscinibacter</taxon>
    </lineage>
</organism>
<dbReference type="OrthoDB" id="9813458at2"/>
<evidence type="ECO:0000313" key="8">
    <source>
        <dbReference type="EMBL" id="ARN20543.1"/>
    </source>
</evidence>
<keyword evidence="4" id="KW-1134">Transmembrane beta strand</keyword>
<dbReference type="GO" id="GO:1990281">
    <property type="term" value="C:efflux pump complex"/>
    <property type="evidence" value="ECO:0007669"/>
    <property type="project" value="TreeGrafter"/>
</dbReference>
<dbReference type="PANTHER" id="PTHR30026">
    <property type="entry name" value="OUTER MEMBRANE PROTEIN TOLC"/>
    <property type="match status" value="1"/>
</dbReference>
<dbReference type="InterPro" id="IPR003423">
    <property type="entry name" value="OMP_efflux"/>
</dbReference>
<evidence type="ECO:0000256" key="5">
    <source>
        <dbReference type="ARBA" id="ARBA00022692"/>
    </source>
</evidence>
<dbReference type="STRING" id="946333.A4W93_11920"/>
<dbReference type="EMBL" id="CP015118">
    <property type="protein sequence ID" value="ARN20543.1"/>
    <property type="molecule type" value="Genomic_DNA"/>
</dbReference>
<keyword evidence="9" id="KW-1185">Reference proteome</keyword>
<accession>A0A1W6L8I8</accession>
<gene>
    <name evidence="8" type="ORF">A4W93_11920</name>
</gene>
<keyword evidence="7" id="KW-0998">Cell outer membrane</keyword>
<dbReference type="GO" id="GO:0015562">
    <property type="term" value="F:efflux transmembrane transporter activity"/>
    <property type="evidence" value="ECO:0007669"/>
    <property type="project" value="InterPro"/>
</dbReference>
<evidence type="ECO:0000256" key="4">
    <source>
        <dbReference type="ARBA" id="ARBA00022452"/>
    </source>
</evidence>